<keyword evidence="2" id="KW-0805">Transcription regulation</keyword>
<evidence type="ECO:0000256" key="4">
    <source>
        <dbReference type="ARBA" id="ARBA00023163"/>
    </source>
</evidence>
<evidence type="ECO:0000256" key="2">
    <source>
        <dbReference type="ARBA" id="ARBA00023015"/>
    </source>
</evidence>
<dbReference type="SUPFAM" id="SSF53850">
    <property type="entry name" value="Periplasmic binding protein-like II"/>
    <property type="match status" value="1"/>
</dbReference>
<dbReference type="GO" id="GO:0006351">
    <property type="term" value="P:DNA-templated transcription"/>
    <property type="evidence" value="ECO:0007669"/>
    <property type="project" value="TreeGrafter"/>
</dbReference>
<dbReference type="Proteomes" id="UP000435802">
    <property type="component" value="Unassembled WGS sequence"/>
</dbReference>
<keyword evidence="4" id="KW-0804">Transcription</keyword>
<dbReference type="PANTHER" id="PTHR30537:SF3">
    <property type="entry name" value="TRANSCRIPTIONAL REGULATORY PROTEIN"/>
    <property type="match status" value="1"/>
</dbReference>
<reference evidence="6 7" key="1">
    <citation type="submission" date="2019-12" db="EMBL/GenBank/DDBJ databases">
        <title>Shinella kummerowiae sp. nov., a symbiotic bacterium isolated from root nodules of the herbal legume Kummerowia stipulacea.</title>
        <authorList>
            <person name="Gao J."/>
        </authorList>
    </citation>
    <scope>NUCLEOTIDE SEQUENCE [LARGE SCALE GENOMIC DNA]</scope>
    <source>
        <strain evidence="6 7">CCBAU 25048</strain>
    </source>
</reference>
<dbReference type="PROSITE" id="PS50931">
    <property type="entry name" value="HTH_LYSR"/>
    <property type="match status" value="1"/>
</dbReference>
<dbReference type="GO" id="GO:0043565">
    <property type="term" value="F:sequence-specific DNA binding"/>
    <property type="evidence" value="ECO:0007669"/>
    <property type="project" value="TreeGrafter"/>
</dbReference>
<gene>
    <name evidence="6" type="ORF">GR138_26035</name>
</gene>
<dbReference type="RefSeq" id="WP_160862161.1">
    <property type="nucleotide sequence ID" value="NZ_WUMK01000011.1"/>
</dbReference>
<keyword evidence="3" id="KW-0238">DNA-binding</keyword>
<dbReference type="Pfam" id="PF00126">
    <property type="entry name" value="HTH_1"/>
    <property type="match status" value="1"/>
</dbReference>
<dbReference type="AlphaFoldDB" id="A0A6N8SP21"/>
<evidence type="ECO:0000256" key="3">
    <source>
        <dbReference type="ARBA" id="ARBA00023125"/>
    </source>
</evidence>
<evidence type="ECO:0000259" key="5">
    <source>
        <dbReference type="PROSITE" id="PS50931"/>
    </source>
</evidence>
<dbReference type="InterPro" id="IPR005119">
    <property type="entry name" value="LysR_subst-bd"/>
</dbReference>
<dbReference type="InterPro" id="IPR058163">
    <property type="entry name" value="LysR-type_TF_proteobact-type"/>
</dbReference>
<dbReference type="InterPro" id="IPR000847">
    <property type="entry name" value="LysR_HTH_N"/>
</dbReference>
<evidence type="ECO:0000256" key="1">
    <source>
        <dbReference type="ARBA" id="ARBA00009437"/>
    </source>
</evidence>
<dbReference type="Pfam" id="PF03466">
    <property type="entry name" value="LysR_substrate"/>
    <property type="match status" value="1"/>
</dbReference>
<dbReference type="GO" id="GO:0003700">
    <property type="term" value="F:DNA-binding transcription factor activity"/>
    <property type="evidence" value="ECO:0007669"/>
    <property type="project" value="InterPro"/>
</dbReference>
<dbReference type="SUPFAM" id="SSF46785">
    <property type="entry name" value="Winged helix' DNA-binding domain"/>
    <property type="match status" value="1"/>
</dbReference>
<dbReference type="OrthoDB" id="9787460at2"/>
<keyword evidence="7" id="KW-1185">Reference proteome</keyword>
<proteinExistence type="inferred from homology"/>
<dbReference type="InterPro" id="IPR036390">
    <property type="entry name" value="WH_DNA-bd_sf"/>
</dbReference>
<dbReference type="Gene3D" id="3.40.190.290">
    <property type="match status" value="1"/>
</dbReference>
<accession>A0A6N8SP21</accession>
<dbReference type="EMBL" id="WUMK01000011">
    <property type="protein sequence ID" value="MXN48670.1"/>
    <property type="molecule type" value="Genomic_DNA"/>
</dbReference>
<dbReference type="PANTHER" id="PTHR30537">
    <property type="entry name" value="HTH-TYPE TRANSCRIPTIONAL REGULATOR"/>
    <property type="match status" value="1"/>
</dbReference>
<protein>
    <submittedName>
        <fullName evidence="6">LysR family transcriptional regulator</fullName>
    </submittedName>
</protein>
<comment type="similarity">
    <text evidence="1">Belongs to the LysR transcriptional regulatory family.</text>
</comment>
<evidence type="ECO:0000313" key="6">
    <source>
        <dbReference type="EMBL" id="MXN48670.1"/>
    </source>
</evidence>
<sequence>MTGKEFTRLDWDDLRHFLAVAQVGTFLGAAKRLGIEHATVRRRIVALETRLGRKLIDRRGRKIVLTPDGDKVAELAAPIALQAASIEQLGRTSSNELQGDIRISAPPALSNTLLARPIVDLRHQHPGIQITLVGEKRFASLNRREADVAVRLSRPEEGEYAITKVGAISFEFYAADEYLASTPPEDWSFIGYDESMKAAPQQTRLMEFAAGRPIALRSSVLEFQTAAARAGGGVVMLPDFAVERMEGLQRIDSGAPLTREIWLVVHSEIKDVPAVRAVVETLKQAFRR</sequence>
<name>A0A6N8SP21_9HYPH</name>
<organism evidence="6 7">
    <name type="scientific">Shinella kummerowiae</name>
    <dbReference type="NCBI Taxonomy" id="417745"/>
    <lineage>
        <taxon>Bacteria</taxon>
        <taxon>Pseudomonadati</taxon>
        <taxon>Pseudomonadota</taxon>
        <taxon>Alphaproteobacteria</taxon>
        <taxon>Hyphomicrobiales</taxon>
        <taxon>Rhizobiaceae</taxon>
        <taxon>Shinella</taxon>
    </lineage>
</organism>
<dbReference type="InterPro" id="IPR036388">
    <property type="entry name" value="WH-like_DNA-bd_sf"/>
</dbReference>
<evidence type="ECO:0000313" key="7">
    <source>
        <dbReference type="Proteomes" id="UP000435802"/>
    </source>
</evidence>
<comment type="caution">
    <text evidence="6">The sequence shown here is derived from an EMBL/GenBank/DDBJ whole genome shotgun (WGS) entry which is preliminary data.</text>
</comment>
<dbReference type="Gene3D" id="1.10.10.10">
    <property type="entry name" value="Winged helix-like DNA-binding domain superfamily/Winged helix DNA-binding domain"/>
    <property type="match status" value="1"/>
</dbReference>
<feature type="domain" description="HTH lysR-type" evidence="5">
    <location>
        <begin position="9"/>
        <end position="66"/>
    </location>
</feature>